<dbReference type="Proteomes" id="UP000001798">
    <property type="component" value="Chromosome 1"/>
</dbReference>
<reference evidence="1 2" key="2">
    <citation type="journal article" date="2012" name="Eukaryot. Cell">
        <title>Genome update of Botrytis cinerea strains B05.10 and T4.</title>
        <authorList>
            <person name="Staats M."/>
            <person name="van Kan J.A."/>
        </authorList>
    </citation>
    <scope>NUCLEOTIDE SEQUENCE [LARGE SCALE GENOMIC DNA]</scope>
    <source>
        <strain evidence="1 2">B05.10</strain>
    </source>
</reference>
<name>A0A384J5A9_BOTFB</name>
<reference evidence="1 2" key="1">
    <citation type="journal article" date="2011" name="PLoS Genet.">
        <title>Genomic analysis of the necrotrophic fungal pathogens Sclerotinia sclerotiorum and Botrytis cinerea.</title>
        <authorList>
            <person name="Amselem J."/>
            <person name="Cuomo C.A."/>
            <person name="van Kan J.A."/>
            <person name="Viaud M."/>
            <person name="Benito E.P."/>
            <person name="Couloux A."/>
            <person name="Coutinho P.M."/>
            <person name="de Vries R.P."/>
            <person name="Dyer P.S."/>
            <person name="Fillinger S."/>
            <person name="Fournier E."/>
            <person name="Gout L."/>
            <person name="Hahn M."/>
            <person name="Kohn L."/>
            <person name="Lapalu N."/>
            <person name="Plummer K.M."/>
            <person name="Pradier J.M."/>
            <person name="Quevillon E."/>
            <person name="Sharon A."/>
            <person name="Simon A."/>
            <person name="ten Have A."/>
            <person name="Tudzynski B."/>
            <person name="Tudzynski P."/>
            <person name="Wincker P."/>
            <person name="Andrew M."/>
            <person name="Anthouard V."/>
            <person name="Beever R.E."/>
            <person name="Beffa R."/>
            <person name="Benoit I."/>
            <person name="Bouzid O."/>
            <person name="Brault B."/>
            <person name="Chen Z."/>
            <person name="Choquer M."/>
            <person name="Collemare J."/>
            <person name="Cotton P."/>
            <person name="Danchin E.G."/>
            <person name="Da Silva C."/>
            <person name="Gautier A."/>
            <person name="Giraud C."/>
            <person name="Giraud T."/>
            <person name="Gonzalez C."/>
            <person name="Grossetete S."/>
            <person name="Guldener U."/>
            <person name="Henrissat B."/>
            <person name="Howlett B.J."/>
            <person name="Kodira C."/>
            <person name="Kretschmer M."/>
            <person name="Lappartient A."/>
            <person name="Leroch M."/>
            <person name="Levis C."/>
            <person name="Mauceli E."/>
            <person name="Neuveglise C."/>
            <person name="Oeser B."/>
            <person name="Pearson M."/>
            <person name="Poulain J."/>
            <person name="Poussereau N."/>
            <person name="Quesneville H."/>
            <person name="Rascle C."/>
            <person name="Schumacher J."/>
            <person name="Segurens B."/>
            <person name="Sexton A."/>
            <person name="Silva E."/>
            <person name="Sirven C."/>
            <person name="Soanes D.M."/>
            <person name="Talbot N.J."/>
            <person name="Templeton M."/>
            <person name="Yandava C."/>
            <person name="Yarden O."/>
            <person name="Zeng Q."/>
            <person name="Rollins J.A."/>
            <person name="Lebrun M.H."/>
            <person name="Dickman M."/>
        </authorList>
    </citation>
    <scope>NUCLEOTIDE SEQUENCE [LARGE SCALE GENOMIC DNA]</scope>
    <source>
        <strain evidence="1 2">B05.10</strain>
    </source>
</reference>
<protein>
    <submittedName>
        <fullName evidence="1">Uncharacterized protein</fullName>
    </submittedName>
</protein>
<dbReference type="VEuPathDB" id="FungiDB:Bcin01g04590"/>
<accession>A0A384J5A9</accession>
<gene>
    <name evidence="1" type="ORF">BCIN_01g04590</name>
</gene>
<dbReference type="AlphaFoldDB" id="A0A384J5A9"/>
<proteinExistence type="predicted"/>
<sequence length="24" mass="2718">MSLTSRLIKSVGFRLSILVGRNNR</sequence>
<organism evidence="1 2">
    <name type="scientific">Botryotinia fuckeliana (strain B05.10)</name>
    <name type="common">Noble rot fungus</name>
    <name type="synonym">Botrytis cinerea</name>
    <dbReference type="NCBI Taxonomy" id="332648"/>
    <lineage>
        <taxon>Eukaryota</taxon>
        <taxon>Fungi</taxon>
        <taxon>Dikarya</taxon>
        <taxon>Ascomycota</taxon>
        <taxon>Pezizomycotina</taxon>
        <taxon>Leotiomycetes</taxon>
        <taxon>Helotiales</taxon>
        <taxon>Sclerotiniaceae</taxon>
        <taxon>Botrytis</taxon>
    </lineage>
</organism>
<reference evidence="1 2" key="3">
    <citation type="journal article" date="2017" name="Mol. Plant Pathol.">
        <title>A gapless genome sequence of the fungus Botrytis cinerea.</title>
        <authorList>
            <person name="Van Kan J.A."/>
            <person name="Stassen J.H."/>
            <person name="Mosbach A."/>
            <person name="Van Der Lee T.A."/>
            <person name="Faino L."/>
            <person name="Farmer A.D."/>
            <person name="Papasotiriou D.G."/>
            <person name="Zhou S."/>
            <person name="Seidl M.F."/>
            <person name="Cottam E."/>
            <person name="Edel D."/>
            <person name="Hahn M."/>
            <person name="Schwartz D.C."/>
            <person name="Dietrich R.A."/>
            <person name="Widdison S."/>
            <person name="Scalliet G."/>
        </authorList>
    </citation>
    <scope>NUCLEOTIDE SEQUENCE [LARGE SCALE GENOMIC DNA]</scope>
    <source>
        <strain evidence="1 2">B05.10</strain>
    </source>
</reference>
<evidence type="ECO:0000313" key="1">
    <source>
        <dbReference type="EMBL" id="ATZ45735.1"/>
    </source>
</evidence>
<keyword evidence="2" id="KW-1185">Reference proteome</keyword>
<evidence type="ECO:0000313" key="2">
    <source>
        <dbReference type="Proteomes" id="UP000001798"/>
    </source>
</evidence>
<dbReference type="EMBL" id="CP009805">
    <property type="protein sequence ID" value="ATZ45735.1"/>
    <property type="molecule type" value="Genomic_DNA"/>
</dbReference>